<evidence type="ECO:0000313" key="2">
    <source>
        <dbReference type="Ensembl" id="ENSOABP00000074508.1"/>
    </source>
</evidence>
<dbReference type="Gene3D" id="3.30.420.10">
    <property type="entry name" value="Ribonuclease H-like superfamily/Ribonuclease H"/>
    <property type="match status" value="1"/>
</dbReference>
<evidence type="ECO:0000259" key="1">
    <source>
        <dbReference type="Pfam" id="PF13358"/>
    </source>
</evidence>
<dbReference type="Proteomes" id="UP000472276">
    <property type="component" value="Unassembled WGS sequence"/>
</dbReference>
<keyword evidence="3" id="KW-1185">Reference proteome</keyword>
<feature type="domain" description="Tc1-like transposase DDE" evidence="1">
    <location>
        <begin position="2"/>
        <end position="46"/>
    </location>
</feature>
<accession>A0AAZ1Y405</accession>
<reference evidence="2" key="2">
    <citation type="submission" date="2025-08" db="UniProtKB">
        <authorList>
            <consortium name="Ensembl"/>
        </authorList>
    </citation>
    <scope>IDENTIFICATION</scope>
</reference>
<dbReference type="GO" id="GO:0003676">
    <property type="term" value="F:nucleic acid binding"/>
    <property type="evidence" value="ECO:0007669"/>
    <property type="project" value="InterPro"/>
</dbReference>
<dbReference type="InterPro" id="IPR038717">
    <property type="entry name" value="Tc1-like_DDE_dom"/>
</dbReference>
<organism evidence="2 3">
    <name type="scientific">Oreochromis aureus</name>
    <name type="common">Israeli tilapia</name>
    <name type="synonym">Chromis aureus</name>
    <dbReference type="NCBI Taxonomy" id="47969"/>
    <lineage>
        <taxon>Eukaryota</taxon>
        <taxon>Metazoa</taxon>
        <taxon>Chordata</taxon>
        <taxon>Craniata</taxon>
        <taxon>Vertebrata</taxon>
        <taxon>Euteleostomi</taxon>
        <taxon>Actinopterygii</taxon>
        <taxon>Neopterygii</taxon>
        <taxon>Teleostei</taxon>
        <taxon>Neoteleostei</taxon>
        <taxon>Acanthomorphata</taxon>
        <taxon>Ovalentaria</taxon>
        <taxon>Cichlomorphae</taxon>
        <taxon>Cichliformes</taxon>
        <taxon>Cichlidae</taxon>
        <taxon>African cichlids</taxon>
        <taxon>Pseudocrenilabrinae</taxon>
        <taxon>Oreochromini</taxon>
        <taxon>Oreochromis</taxon>
    </lineage>
</organism>
<dbReference type="InterPro" id="IPR036397">
    <property type="entry name" value="RNaseH_sf"/>
</dbReference>
<reference evidence="3" key="1">
    <citation type="submission" date="2020-03" db="EMBL/GenBank/DDBJ databases">
        <title>Evolution of repeat sequences and sex chromosomes of tilapia species revealed by chromosome-level genomes.</title>
        <authorList>
            <person name="Xu L."/>
            <person name="Tao W."/>
            <person name="Wang D."/>
            <person name="Zhou Q."/>
        </authorList>
    </citation>
    <scope>NUCLEOTIDE SEQUENCE [LARGE SCALE GENOMIC DNA]</scope>
    <source>
        <strain evidence="3">Israel</strain>
    </source>
</reference>
<evidence type="ECO:0000313" key="3">
    <source>
        <dbReference type="Proteomes" id="UP000472276"/>
    </source>
</evidence>
<protein>
    <recommendedName>
        <fullName evidence="1">Tc1-like transposase DDE domain-containing protein</fullName>
    </recommendedName>
</protein>
<dbReference type="Ensembl" id="ENSOABT00000071242.1">
    <property type="protein sequence ID" value="ENSOABP00000074508.1"/>
    <property type="gene ID" value="ENSOABG00000026689.1"/>
</dbReference>
<proteinExistence type="predicted"/>
<sequence length="85" mass="9821">MEWFKTKHIHVLEWPSQSPDLNPIENLWQDLKTAVHKRCPSDLTELELFCKEEWARISVSRFAKLAVLGKSKGCSMFQASFSNGI</sequence>
<name>A0AAZ1Y405_OREAU</name>
<dbReference type="Pfam" id="PF13358">
    <property type="entry name" value="DDE_3"/>
    <property type="match status" value="1"/>
</dbReference>
<reference evidence="2" key="3">
    <citation type="submission" date="2025-09" db="UniProtKB">
        <authorList>
            <consortium name="Ensembl"/>
        </authorList>
    </citation>
    <scope>IDENTIFICATION</scope>
</reference>
<dbReference type="AlphaFoldDB" id="A0AAZ1Y405"/>